<evidence type="ECO:0000256" key="1">
    <source>
        <dbReference type="SAM" id="MobiDB-lite"/>
    </source>
</evidence>
<dbReference type="PROSITE" id="PS51257">
    <property type="entry name" value="PROKAR_LIPOPROTEIN"/>
    <property type="match status" value="1"/>
</dbReference>
<dbReference type="EMBL" id="BTTX01000003">
    <property type="protein sequence ID" value="GMU06497.1"/>
    <property type="molecule type" value="Genomic_DNA"/>
</dbReference>
<accession>A0ABQ6QR46</accession>
<evidence type="ECO:0000313" key="4">
    <source>
        <dbReference type="Proteomes" id="UP001342631"/>
    </source>
</evidence>
<evidence type="ECO:0000256" key="2">
    <source>
        <dbReference type="SAM" id="SignalP"/>
    </source>
</evidence>
<keyword evidence="2" id="KW-0732">Signal</keyword>
<protein>
    <recommendedName>
        <fullName evidence="5">Lipoprotein</fullName>
    </recommendedName>
</protein>
<evidence type="ECO:0008006" key="5">
    <source>
        <dbReference type="Google" id="ProtNLM"/>
    </source>
</evidence>
<keyword evidence="4" id="KW-1185">Reference proteome</keyword>
<feature type="compositionally biased region" description="Low complexity" evidence="1">
    <location>
        <begin position="33"/>
        <end position="60"/>
    </location>
</feature>
<gene>
    <name evidence="3" type="ORF">ASNO1_27500</name>
</gene>
<feature type="region of interest" description="Disordered" evidence="1">
    <location>
        <begin position="28"/>
        <end position="71"/>
    </location>
</feature>
<feature type="chain" id="PRO_5045600263" description="Lipoprotein" evidence="2">
    <location>
        <begin position="22"/>
        <end position="412"/>
    </location>
</feature>
<reference evidence="3 4" key="1">
    <citation type="journal article" date="2024" name="Arch. Microbiol.">
        <title>Corallococcus caeni sp. nov., a novel myxobacterium isolated from activated sludge.</title>
        <authorList>
            <person name="Tomita S."/>
            <person name="Nakai R."/>
            <person name="Kuroda K."/>
            <person name="Kurashita H."/>
            <person name="Hatamoto M."/>
            <person name="Yamaguchi T."/>
            <person name="Narihiro T."/>
        </authorList>
    </citation>
    <scope>NUCLEOTIDE SEQUENCE [LARGE SCALE GENOMIC DNA]</scope>
    <source>
        <strain evidence="3 4">NO1</strain>
    </source>
</reference>
<sequence length="412" mass="43568">MPILKRPLSAFVLGACLLALGACDSNSNPSPDAGPGVDAGTDAGTDPDAGSDADAGTDAGSTGGIPEGHTLLTPSATEVHSVAWGRVETPLRFAFVPQAGHHYDLIVEAGSDGYVLEMRDGAGKSLDYGIPNRGVSSTPHAWHWSGLTGGAVHTVEVAWYSEYSEAPVAPFSFRFVDTGLDDHGDLFATATPWTPSEQVLTGSGEHWGERDLLSFQTVAGNVYALECTFPTPYWQLAILNSRGQDYGPTDNGSFEETQAAAAFKSPGGVFYALIKDQKDNTSTQPYTCVLRGMGAEDHGDTLETATALPAGTASVQAKMETFTDKDVFSLGVVAGHHYRVSCTIDGNKQCEVWNIEPGSTSPGPSGSDRTVTVFKASQATHFVRVNINPVVPTHWVEGHYTLQFEDLGTNAP</sequence>
<evidence type="ECO:0000313" key="3">
    <source>
        <dbReference type="EMBL" id="GMU06497.1"/>
    </source>
</evidence>
<name>A0ABQ6QR46_9BACT</name>
<comment type="caution">
    <text evidence="3">The sequence shown here is derived from an EMBL/GenBank/DDBJ whole genome shotgun (WGS) entry which is preliminary data.</text>
</comment>
<organism evidence="3 4">
    <name type="scientific">Corallococcus caeni</name>
    <dbReference type="NCBI Taxonomy" id="3082388"/>
    <lineage>
        <taxon>Bacteria</taxon>
        <taxon>Pseudomonadati</taxon>
        <taxon>Myxococcota</taxon>
        <taxon>Myxococcia</taxon>
        <taxon>Myxococcales</taxon>
        <taxon>Cystobacterineae</taxon>
        <taxon>Myxococcaceae</taxon>
        <taxon>Corallococcus</taxon>
    </lineage>
</organism>
<feature type="signal peptide" evidence="2">
    <location>
        <begin position="1"/>
        <end position="21"/>
    </location>
</feature>
<proteinExistence type="predicted"/>
<dbReference type="Proteomes" id="UP001342631">
    <property type="component" value="Unassembled WGS sequence"/>
</dbReference>